<name>A0AAV7TXG2_PLEWA</name>
<sequence>MGKSKRLASLQGNTTELYTTPAMSGQREMHLTRRRTDVGLVTPVAEPMRAELLAAIQGSREALEGKMKSVAVEVKLLQVDLWKVSDRVHITKGSISELRTEVDTLRKQMVEVTSRAGTLEDRVEDAEGGSRCNNIRLIGFPKWAEGSSTEAFVEHWV</sequence>
<dbReference type="Gene3D" id="1.20.5.340">
    <property type="match status" value="1"/>
</dbReference>
<proteinExistence type="predicted"/>
<dbReference type="AlphaFoldDB" id="A0AAV7TXG2"/>
<organism evidence="1 2">
    <name type="scientific">Pleurodeles waltl</name>
    <name type="common">Iberian ribbed newt</name>
    <dbReference type="NCBI Taxonomy" id="8319"/>
    <lineage>
        <taxon>Eukaryota</taxon>
        <taxon>Metazoa</taxon>
        <taxon>Chordata</taxon>
        <taxon>Craniata</taxon>
        <taxon>Vertebrata</taxon>
        <taxon>Euteleostomi</taxon>
        <taxon>Amphibia</taxon>
        <taxon>Batrachia</taxon>
        <taxon>Caudata</taxon>
        <taxon>Salamandroidea</taxon>
        <taxon>Salamandridae</taxon>
        <taxon>Pleurodelinae</taxon>
        <taxon>Pleurodeles</taxon>
    </lineage>
</organism>
<dbReference type="EMBL" id="JANPWB010000006">
    <property type="protein sequence ID" value="KAJ1181357.1"/>
    <property type="molecule type" value="Genomic_DNA"/>
</dbReference>
<reference evidence="1" key="1">
    <citation type="journal article" date="2022" name="bioRxiv">
        <title>Sequencing and chromosome-scale assembly of the giantPleurodeles waltlgenome.</title>
        <authorList>
            <person name="Brown T."/>
            <person name="Elewa A."/>
            <person name="Iarovenko S."/>
            <person name="Subramanian E."/>
            <person name="Araus A.J."/>
            <person name="Petzold A."/>
            <person name="Susuki M."/>
            <person name="Suzuki K.-i.T."/>
            <person name="Hayashi T."/>
            <person name="Toyoda A."/>
            <person name="Oliveira C."/>
            <person name="Osipova E."/>
            <person name="Leigh N.D."/>
            <person name="Simon A."/>
            <person name="Yun M.H."/>
        </authorList>
    </citation>
    <scope>NUCLEOTIDE SEQUENCE</scope>
    <source>
        <strain evidence="1">20211129_DDA</strain>
        <tissue evidence="1">Liver</tissue>
    </source>
</reference>
<evidence type="ECO:0000313" key="1">
    <source>
        <dbReference type="EMBL" id="KAJ1181357.1"/>
    </source>
</evidence>
<protein>
    <submittedName>
        <fullName evidence="1">Uncharacterized protein</fullName>
    </submittedName>
</protein>
<accession>A0AAV7TXG2</accession>
<keyword evidence="2" id="KW-1185">Reference proteome</keyword>
<evidence type="ECO:0000313" key="2">
    <source>
        <dbReference type="Proteomes" id="UP001066276"/>
    </source>
</evidence>
<gene>
    <name evidence="1" type="ORF">NDU88_006565</name>
</gene>
<comment type="caution">
    <text evidence="1">The sequence shown here is derived from an EMBL/GenBank/DDBJ whole genome shotgun (WGS) entry which is preliminary data.</text>
</comment>
<dbReference type="Proteomes" id="UP001066276">
    <property type="component" value="Chromosome 3_2"/>
</dbReference>